<dbReference type="PANTHER" id="PTHR30595:SF6">
    <property type="entry name" value="SCHLAFEN ALBA-2 DOMAIN-CONTAINING PROTEIN"/>
    <property type="match status" value="1"/>
</dbReference>
<dbReference type="InterPro" id="IPR019885">
    <property type="entry name" value="Tscrpt_reg_HTH_AsnC-type_CS"/>
</dbReference>
<organism evidence="1 2">
    <name type="scientific">Collinsella acetigenes</name>
    <dbReference type="NCBI Taxonomy" id="2713419"/>
    <lineage>
        <taxon>Bacteria</taxon>
        <taxon>Bacillati</taxon>
        <taxon>Actinomycetota</taxon>
        <taxon>Coriobacteriia</taxon>
        <taxon>Coriobacteriales</taxon>
        <taxon>Coriobacteriaceae</taxon>
        <taxon>Collinsella</taxon>
    </lineage>
</organism>
<dbReference type="Gene3D" id="1.10.10.10">
    <property type="entry name" value="Winged helix-like DNA-binding domain superfamily/Winged helix DNA-binding domain"/>
    <property type="match status" value="1"/>
</dbReference>
<evidence type="ECO:0000313" key="2">
    <source>
        <dbReference type="Proteomes" id="UP000546970"/>
    </source>
</evidence>
<evidence type="ECO:0000313" key="1">
    <source>
        <dbReference type="EMBL" id="NMF55276.1"/>
    </source>
</evidence>
<dbReference type="PROSITE" id="PS00519">
    <property type="entry name" value="HTH_ASNC_1"/>
    <property type="match status" value="1"/>
</dbReference>
<dbReference type="InterPro" id="IPR036390">
    <property type="entry name" value="WH_DNA-bd_sf"/>
</dbReference>
<dbReference type="EMBL" id="JABBCP010000001">
    <property type="protein sequence ID" value="NMF55276.1"/>
    <property type="molecule type" value="Genomic_DNA"/>
</dbReference>
<name>A0A7X9YIP1_9ACTN</name>
<dbReference type="PANTHER" id="PTHR30595">
    <property type="entry name" value="GLPR-RELATED TRANSCRIPTIONAL REPRESSOR"/>
    <property type="match status" value="1"/>
</dbReference>
<reference evidence="1 2" key="1">
    <citation type="submission" date="2020-04" db="EMBL/GenBank/DDBJ databases">
        <title>Collinsella sp. KGMB02528 nov., an anaerobic actinobacterium isolated from human feces.</title>
        <authorList>
            <person name="Han K.-I."/>
            <person name="Eom M.K."/>
            <person name="Kim J.-S."/>
            <person name="Lee K.C."/>
            <person name="Suh M.K."/>
            <person name="Park S.-H."/>
            <person name="Lee J.H."/>
            <person name="Kang S.W."/>
            <person name="Park J.-E."/>
            <person name="Oh B.S."/>
            <person name="Yu S.Y."/>
            <person name="Choi S.-H."/>
            <person name="Lee D.H."/>
            <person name="Yoon H."/>
            <person name="Kim B.-Y."/>
            <person name="Lee J.H."/>
            <person name="Lee J.-S."/>
        </authorList>
    </citation>
    <scope>NUCLEOTIDE SEQUENCE [LARGE SCALE GENOMIC DNA]</scope>
    <source>
        <strain evidence="1 2">KGMB02528</strain>
    </source>
</reference>
<dbReference type="Pfam" id="PF13749">
    <property type="entry name" value="HATPase_c_4"/>
    <property type="match status" value="1"/>
</dbReference>
<proteinExistence type="predicted"/>
<dbReference type="CDD" id="cd00090">
    <property type="entry name" value="HTH_ARSR"/>
    <property type="match status" value="1"/>
</dbReference>
<dbReference type="InterPro" id="IPR038475">
    <property type="entry name" value="RecG_C_sf"/>
</dbReference>
<dbReference type="InterPro" id="IPR036388">
    <property type="entry name" value="WH-like_DNA-bd_sf"/>
</dbReference>
<dbReference type="InterPro" id="IPR038461">
    <property type="entry name" value="Schlafen_AlbA_2_dom_sf"/>
</dbReference>
<dbReference type="RefSeq" id="WP_169276938.1">
    <property type="nucleotide sequence ID" value="NZ_JABBCP010000001.1"/>
</dbReference>
<accession>A0A7X9YIP1</accession>
<dbReference type="InterPro" id="IPR011991">
    <property type="entry name" value="ArsR-like_HTH"/>
</dbReference>
<dbReference type="Gene3D" id="3.30.950.30">
    <property type="entry name" value="Schlafen, AAA domain"/>
    <property type="match status" value="1"/>
</dbReference>
<gene>
    <name evidence="1" type="ORF">HF320_02855</name>
</gene>
<dbReference type="Proteomes" id="UP000546970">
    <property type="component" value="Unassembled WGS sequence"/>
</dbReference>
<dbReference type="Gene3D" id="3.30.565.60">
    <property type="match status" value="1"/>
</dbReference>
<comment type="caution">
    <text evidence="1">The sequence shown here is derived from an EMBL/GenBank/DDBJ whole genome shotgun (WGS) entry which is preliminary data.</text>
</comment>
<dbReference type="Pfam" id="PF13412">
    <property type="entry name" value="HTH_24"/>
    <property type="match status" value="1"/>
</dbReference>
<dbReference type="SUPFAM" id="SSF46785">
    <property type="entry name" value="Winged helix' DNA-binding domain"/>
    <property type="match status" value="1"/>
</dbReference>
<keyword evidence="2" id="KW-1185">Reference proteome</keyword>
<sequence length="413" mass="45205">MRANIQIEEFEDSLLVVAHIPEIEPFRKPCYIKARGPYDGSFFRTGEGDRKLSRYEVDRLMEERRQPRYDAQVVEGADVSELDSELVDGFLRRERAASPRVFARLSNEDALLTMGATGRGLDGELKPTLAGLMALGRHPQKHFPRANVTFAVFPGNSKEELSQDGARFLDSRTIIGPIPVMVSETLAAMRRNMRVVSYVEGGSRRDVAEYPEVAIREAVANALMHRDYSQEGMASQVQVNMFDDRIEVVSPGGLYGTVTVDNIGEYGSSSSRNQFLSRILESTPYPEDSPEHGYVVENKGTGFVQIQAALKNQGMNPAEPADSISLFVVTMRKKAGVGAAPSFSKALGGAAKGESDPILDFVRANGSAASSEISEVLGVSRSTANRRIKKLVKLGALTTNGGQGRSIRYLLPR</sequence>
<protein>
    <submittedName>
        <fullName evidence="1">Winged helix-turn-helix transcriptional regulator</fullName>
    </submittedName>
</protein>
<dbReference type="AlphaFoldDB" id="A0A7X9YIP1"/>